<sequence>MTIRKILLAFALPMTVLAGGLPAAMPAARAADAACAPSGADSQAPGWDVAGRLARREDCLAGRGRAYRDGVTKNARQRLQAGQNAVDAVRDAPQNQMNRLRNAGTTEQNRLNALGQQTRGNIAGVLTGGL</sequence>
<dbReference type="RefSeq" id="WP_182999078.1">
    <property type="nucleotide sequence ID" value="NZ_JABEQJ010000034.1"/>
</dbReference>
<reference evidence="2 3" key="1">
    <citation type="submission" date="2020-04" db="EMBL/GenBank/DDBJ databases">
        <title>Description of novel Gluconacetobacter.</title>
        <authorList>
            <person name="Sombolestani A."/>
        </authorList>
    </citation>
    <scope>NUCLEOTIDE SEQUENCE [LARGE SCALE GENOMIC DNA]</scope>
    <source>
        <strain evidence="2 3">LMG 19747</strain>
    </source>
</reference>
<evidence type="ECO:0000313" key="3">
    <source>
        <dbReference type="Proteomes" id="UP000589085"/>
    </source>
</evidence>
<gene>
    <name evidence="2" type="ORF">HLH48_19175</name>
</gene>
<evidence type="ECO:0000256" key="1">
    <source>
        <dbReference type="SAM" id="SignalP"/>
    </source>
</evidence>
<dbReference type="EMBL" id="JABEQJ010000034">
    <property type="protein sequence ID" value="MBB2162255.1"/>
    <property type="molecule type" value="Genomic_DNA"/>
</dbReference>
<keyword evidence="1" id="KW-0732">Signal</keyword>
<organism evidence="2 3">
    <name type="scientific">Gluconacetobacter sacchari</name>
    <dbReference type="NCBI Taxonomy" id="92759"/>
    <lineage>
        <taxon>Bacteria</taxon>
        <taxon>Pseudomonadati</taxon>
        <taxon>Pseudomonadota</taxon>
        <taxon>Alphaproteobacteria</taxon>
        <taxon>Acetobacterales</taxon>
        <taxon>Acetobacteraceae</taxon>
        <taxon>Gluconacetobacter</taxon>
    </lineage>
</organism>
<comment type="caution">
    <text evidence="2">The sequence shown here is derived from an EMBL/GenBank/DDBJ whole genome shotgun (WGS) entry which is preliminary data.</text>
</comment>
<dbReference type="Proteomes" id="UP000589085">
    <property type="component" value="Unassembled WGS sequence"/>
</dbReference>
<accession>A0A7W4NTF8</accession>
<feature type="chain" id="PRO_5031551528" evidence="1">
    <location>
        <begin position="19"/>
        <end position="130"/>
    </location>
</feature>
<dbReference type="AlphaFoldDB" id="A0A7W4NTF8"/>
<name>A0A7W4NTF8_9PROT</name>
<proteinExistence type="predicted"/>
<feature type="signal peptide" evidence="1">
    <location>
        <begin position="1"/>
        <end position="18"/>
    </location>
</feature>
<evidence type="ECO:0000313" key="2">
    <source>
        <dbReference type="EMBL" id="MBB2162255.1"/>
    </source>
</evidence>
<protein>
    <submittedName>
        <fullName evidence="2">Uncharacterized protein</fullName>
    </submittedName>
</protein>